<feature type="compositionally biased region" description="Basic and acidic residues" evidence="2">
    <location>
        <begin position="335"/>
        <end position="344"/>
    </location>
</feature>
<evidence type="ECO:0000313" key="5">
    <source>
        <dbReference type="Proteomes" id="UP001152799"/>
    </source>
</evidence>
<dbReference type="Pfam" id="PF16043">
    <property type="entry name" value="DUF4795"/>
    <property type="match status" value="1"/>
</dbReference>
<evidence type="ECO:0000256" key="2">
    <source>
        <dbReference type="SAM" id="MobiDB-lite"/>
    </source>
</evidence>
<dbReference type="AlphaFoldDB" id="A0A9N9MY00"/>
<feature type="compositionally biased region" description="Low complexity" evidence="2">
    <location>
        <begin position="827"/>
        <end position="841"/>
    </location>
</feature>
<keyword evidence="1" id="KW-0175">Coiled coil</keyword>
<feature type="compositionally biased region" description="Basic and acidic residues" evidence="2">
    <location>
        <begin position="119"/>
        <end position="132"/>
    </location>
</feature>
<dbReference type="InterPro" id="IPR032013">
    <property type="entry name" value="DUF4795"/>
</dbReference>
<feature type="compositionally biased region" description="Basic and acidic residues" evidence="2">
    <location>
        <begin position="100"/>
        <end position="110"/>
    </location>
</feature>
<feature type="region of interest" description="Disordered" evidence="2">
    <location>
        <begin position="89"/>
        <end position="136"/>
    </location>
</feature>
<sequence>MAAEDGGIAMISLPQLVDLALNSPEVGIVNFTMLHAVLQVIVHQLNLGKCNIEFSGSDGERLQNFIKSAKPGPIIKLTEYTVDADGKERKQKIKKKKSKRTVDRKDDNQKEMQINIIKTKGESGKEEAHSTESSDSLQTIILVEPASKEKSETPQLGVALTKDQLKQMTTDIKTLQDEVKGLKDLPSSLGLIEACRNSRNSTSSNSPILDMFQILTLVKRLDATELVVTKMASMIEDLAQGQTALADSEGKTEEEIKEQASNLEAIKSFKSQTAQLARSAHTQSRKSLDDTSGGGKQIQDIINHVNELEAKVNELAEKSTELEEKTTKLASKKRASFDESKDNQARSPKPSLVTQQESSTGDLEFDAIDLKTYPPNEAIAILQREILSMKEIDLPSQAGMEALKEVEQLKQALLSNDASSSFSPDVKVGQIEIKLNELKDQLGTMDTVDHQQFADINTKLDRLEQEIAALWERINLGLSAGGSASTAGNSQVQDFHNKMLQLQEEIHMINKATVVLVSERDERQTTFDMMNEQIELLKTVKADREDLEDALADKADACQINRKVSHEQFDAAYEEVTKSLEATMEKLATQETLWVQSLADTQRDLGNKLDKMELGSLKEFIDHKLKAIQDRFKKMSSLKQEHEAAGTKTKILRNVNCISCDADVVMKKTTDITMYSKPYAMPAAKSPGPYLAYEMDLLRKQQKGITMGKNLNVLEAAMGQKHLEGDDHICNRYCGGSHTVTTSKQRVIRLGHFLKQWGPEIAPVQDVPIKGTDGRLYKGRDDTALRAAALERPPSPKVEAPIMNVMHINTSKGGASQEILKSIPQIPSQVPPKKSVRSVSSAEMKKQSD</sequence>
<reference evidence="4" key="1">
    <citation type="submission" date="2022-01" db="EMBL/GenBank/DDBJ databases">
        <authorList>
            <person name="King R."/>
        </authorList>
    </citation>
    <scope>NUCLEOTIDE SEQUENCE</scope>
</reference>
<feature type="region of interest" description="Disordered" evidence="2">
    <location>
        <begin position="274"/>
        <end position="296"/>
    </location>
</feature>
<protein>
    <recommendedName>
        <fullName evidence="3">DUF4795 domain-containing protein</fullName>
    </recommendedName>
</protein>
<dbReference type="Proteomes" id="UP001152799">
    <property type="component" value="Chromosome 9"/>
</dbReference>
<gene>
    <name evidence="4" type="ORF">CEUTPL_LOCUS14133</name>
</gene>
<feature type="domain" description="DUF4795" evidence="3">
    <location>
        <begin position="486"/>
        <end position="690"/>
    </location>
</feature>
<organism evidence="4 5">
    <name type="scientific">Ceutorhynchus assimilis</name>
    <name type="common">cabbage seed weevil</name>
    <dbReference type="NCBI Taxonomy" id="467358"/>
    <lineage>
        <taxon>Eukaryota</taxon>
        <taxon>Metazoa</taxon>
        <taxon>Ecdysozoa</taxon>
        <taxon>Arthropoda</taxon>
        <taxon>Hexapoda</taxon>
        <taxon>Insecta</taxon>
        <taxon>Pterygota</taxon>
        <taxon>Neoptera</taxon>
        <taxon>Endopterygota</taxon>
        <taxon>Coleoptera</taxon>
        <taxon>Polyphaga</taxon>
        <taxon>Cucujiformia</taxon>
        <taxon>Curculionidae</taxon>
        <taxon>Ceutorhynchinae</taxon>
        <taxon>Ceutorhynchus</taxon>
    </lineage>
</organism>
<dbReference type="PANTHER" id="PTHR47080">
    <property type="entry name" value="CHROMOSOME 16 OPEN READING FRAME 96"/>
    <property type="match status" value="1"/>
</dbReference>
<feature type="coiled-coil region" evidence="1">
    <location>
        <begin position="530"/>
        <end position="557"/>
    </location>
</feature>
<name>A0A9N9MY00_9CUCU</name>
<dbReference type="PANTHER" id="PTHR47080:SF1">
    <property type="entry name" value="CHROMOSOME 16 OPEN READING FRAME 96"/>
    <property type="match status" value="1"/>
</dbReference>
<keyword evidence="5" id="KW-1185">Reference proteome</keyword>
<accession>A0A9N9MY00</accession>
<dbReference type="OrthoDB" id="5981048at2759"/>
<evidence type="ECO:0000256" key="1">
    <source>
        <dbReference type="SAM" id="Coils"/>
    </source>
</evidence>
<feature type="region of interest" description="Disordered" evidence="2">
    <location>
        <begin position="319"/>
        <end position="360"/>
    </location>
</feature>
<feature type="compositionally biased region" description="Basic residues" evidence="2">
    <location>
        <begin position="89"/>
        <end position="99"/>
    </location>
</feature>
<feature type="coiled-coil region" evidence="1">
    <location>
        <begin position="158"/>
        <end position="185"/>
    </location>
</feature>
<evidence type="ECO:0000313" key="4">
    <source>
        <dbReference type="EMBL" id="CAG9773747.1"/>
    </source>
</evidence>
<evidence type="ECO:0000259" key="3">
    <source>
        <dbReference type="Pfam" id="PF16043"/>
    </source>
</evidence>
<feature type="region of interest" description="Disordered" evidence="2">
    <location>
        <begin position="813"/>
        <end position="849"/>
    </location>
</feature>
<dbReference type="EMBL" id="OU892285">
    <property type="protein sequence ID" value="CAG9773747.1"/>
    <property type="molecule type" value="Genomic_DNA"/>
</dbReference>
<proteinExistence type="predicted"/>